<dbReference type="EMBL" id="PSWU01000004">
    <property type="protein sequence ID" value="PPI16224.1"/>
    <property type="molecule type" value="Genomic_DNA"/>
</dbReference>
<dbReference type="GeneID" id="93667901"/>
<name>A0A0C5BFZ4_9MICO</name>
<evidence type="ECO:0000313" key="2">
    <source>
        <dbReference type="EMBL" id="KKM46117.1"/>
    </source>
</evidence>
<dbReference type="KEGG" id="rtx:TI83_02315"/>
<dbReference type="Proteomes" id="UP000052979">
    <property type="component" value="Unassembled WGS sequence"/>
</dbReference>
<comment type="caution">
    <text evidence="2">The sequence shown here is derived from an EMBL/GenBank/DDBJ whole genome shotgun (WGS) entry which is preliminary data.</text>
</comment>
<dbReference type="KEGG" id="rtc:APU90_04160"/>
<evidence type="ECO:0000313" key="3">
    <source>
        <dbReference type="EMBL" id="PPI16224.1"/>
    </source>
</evidence>
<dbReference type="PROSITE" id="PS51318">
    <property type="entry name" value="TAT"/>
    <property type="match status" value="1"/>
</dbReference>
<keyword evidence="4" id="KW-1185">Reference proteome</keyword>
<sequence length="206" mass="21983">MTKNIPSEHSLIQAGDVQRRTLVSGAAWTIPVAAAALATPASAASQQKSTDLQITSLQWNAQGGTGQVPADATFNADNGLFVDADVKNNGPDSITGIKISLSLNFNAHQMDPANTHYPTASTGWNYSTSYNQGTTNRVVEFVNSGQTLAPGETVRVRINYWTTPNSGVTVDNIKPYVSFQPSDSNYVDSNQDNNGTSTVNSYNVHT</sequence>
<evidence type="ECO:0000313" key="5">
    <source>
        <dbReference type="Proteomes" id="UP000237966"/>
    </source>
</evidence>
<accession>A0A0C5BFZ4</accession>
<dbReference type="OrthoDB" id="9903777at2"/>
<proteinExistence type="predicted"/>
<dbReference type="PATRIC" id="fig|145458.7.peg.548"/>
<evidence type="ECO:0008006" key="6">
    <source>
        <dbReference type="Google" id="ProtNLM"/>
    </source>
</evidence>
<protein>
    <recommendedName>
        <fullName evidence="6">DUF11 domain-containing protein</fullName>
    </recommendedName>
</protein>
<reference evidence="3 5" key="2">
    <citation type="submission" date="2018-02" db="EMBL/GenBank/DDBJ databases">
        <title>Bacteriophage NCPPB3778 and a type I-E CRISPR drive the evolution of the US Biological Select Agent, Rathayibacter toxicus.</title>
        <authorList>
            <person name="Davis E.W.II."/>
            <person name="Tabima J.F."/>
            <person name="Weisberg A.J."/>
            <person name="Lopes L.D."/>
            <person name="Wiseman M.S."/>
            <person name="Wiseman M.S."/>
            <person name="Pupko T."/>
            <person name="Belcher M.S."/>
            <person name="Sechler A.J."/>
            <person name="Tancos M.A."/>
            <person name="Schroeder B.K."/>
            <person name="Murray T.D."/>
            <person name="Luster D.G."/>
            <person name="Schneider W.L."/>
            <person name="Rogers E."/>
            <person name="Andreote F.D."/>
            <person name="Grunwald N.J."/>
            <person name="Putnam M.L."/>
            <person name="Chang J.H."/>
        </authorList>
    </citation>
    <scope>NUCLEOTIDE SEQUENCE [LARGE SCALE GENOMIC DNA]</scope>
    <source>
        <strain evidence="3 5">FH99</strain>
    </source>
</reference>
<dbReference type="EMBL" id="LBFI01000024">
    <property type="protein sequence ID" value="KKM46117.1"/>
    <property type="molecule type" value="Genomic_DNA"/>
</dbReference>
<dbReference type="InterPro" id="IPR006311">
    <property type="entry name" value="TAT_signal"/>
</dbReference>
<dbReference type="AlphaFoldDB" id="A0A0C5BFZ4"/>
<gene>
    <name evidence="3" type="ORF">C5C51_02090</name>
    <name evidence="2" type="ORF">VT73_03325</name>
</gene>
<evidence type="ECO:0000256" key="1">
    <source>
        <dbReference type="SAM" id="MobiDB-lite"/>
    </source>
</evidence>
<dbReference type="Proteomes" id="UP000237966">
    <property type="component" value="Unassembled WGS sequence"/>
</dbReference>
<dbReference type="RefSeq" id="WP_027692641.1">
    <property type="nucleotide sequence ID" value="NZ_CP010848.1"/>
</dbReference>
<organism evidence="2 4">
    <name type="scientific">Rathayibacter toxicus</name>
    <dbReference type="NCBI Taxonomy" id="145458"/>
    <lineage>
        <taxon>Bacteria</taxon>
        <taxon>Bacillati</taxon>
        <taxon>Actinomycetota</taxon>
        <taxon>Actinomycetes</taxon>
        <taxon>Micrococcales</taxon>
        <taxon>Microbacteriaceae</taxon>
        <taxon>Rathayibacter</taxon>
    </lineage>
</organism>
<evidence type="ECO:0000313" key="4">
    <source>
        <dbReference type="Proteomes" id="UP000052979"/>
    </source>
</evidence>
<feature type="region of interest" description="Disordered" evidence="1">
    <location>
        <begin position="184"/>
        <end position="206"/>
    </location>
</feature>
<dbReference type="STRING" id="145458.APU90_04160"/>
<reference evidence="2 4" key="1">
    <citation type="submission" date="2015-04" db="EMBL/GenBank/DDBJ databases">
        <title>Draft genome sequence of Rathayibacter toxicus strain FH-142 (AKA 70134 or CS 32), a Western Australian isolate.</title>
        <authorList>
            <consortium name="Consortium for Microbial Forensics and Genomics (microFORGE)"/>
            <person name="Knight B.M."/>
            <person name="Roberts D.P."/>
            <person name="Lin D."/>
            <person name="Hari K."/>
            <person name="Fletcher J."/>
            <person name="Melcher U."/>
            <person name="Blagden T."/>
            <person name="Luster D.G."/>
            <person name="Sechler A.J."/>
            <person name="Schneider W.L."/>
            <person name="Winegar R.A."/>
        </authorList>
    </citation>
    <scope>NUCLEOTIDE SEQUENCE [LARGE SCALE GENOMIC DNA]</scope>
    <source>
        <strain evidence="2 4">FH142</strain>
    </source>
</reference>